<evidence type="ECO:0000313" key="1">
    <source>
        <dbReference type="EMBL" id="RGV59170.1"/>
    </source>
</evidence>
<reference evidence="1 2" key="1">
    <citation type="submission" date="2018-08" db="EMBL/GenBank/DDBJ databases">
        <title>A genome reference for cultivated species of the human gut microbiota.</title>
        <authorList>
            <person name="Zou Y."/>
            <person name="Xue W."/>
            <person name="Luo G."/>
        </authorList>
    </citation>
    <scope>NUCLEOTIDE SEQUENCE [LARGE SCALE GENOMIC DNA]</scope>
    <source>
        <strain evidence="1 2">AF14-27</strain>
    </source>
</reference>
<comment type="caution">
    <text evidence="1">The sequence shown here is derived from an EMBL/GenBank/DDBJ whole genome shotgun (WGS) entry which is preliminary data.</text>
</comment>
<name>A0A412YP60_9BACE</name>
<organism evidence="1 2">
    <name type="scientific">Bacteroides clarus</name>
    <dbReference type="NCBI Taxonomy" id="626929"/>
    <lineage>
        <taxon>Bacteria</taxon>
        <taxon>Pseudomonadati</taxon>
        <taxon>Bacteroidota</taxon>
        <taxon>Bacteroidia</taxon>
        <taxon>Bacteroidales</taxon>
        <taxon>Bacteroidaceae</taxon>
        <taxon>Bacteroides</taxon>
    </lineage>
</organism>
<evidence type="ECO:0000313" key="2">
    <source>
        <dbReference type="Proteomes" id="UP000284366"/>
    </source>
</evidence>
<sequence>MDLELKLQQGIKILLMKSENSEEYYVIGKSFITDLLNGMGKLSIKYHKHQLIDFPYIYGERQLDSIILPTLSKICDGAVLAELPTKRNCFLKSHEIEDSSGRIDYWCMYKDYSIILEVKHSFDAFLTNKTREKKIVEKWEYMTIDQLQSIKDDIKQQCEENTKGIIRLGLHFITSYSDKQPSITIINKYSKLLPTILERIKSDVCRCKPTLTNPDYMACWIIPKQIVLEGFQTFPGLILMGKIFKPILHKKIIK</sequence>
<dbReference type="Proteomes" id="UP000284366">
    <property type="component" value="Unassembled WGS sequence"/>
</dbReference>
<dbReference type="EMBL" id="QRZG01000002">
    <property type="protein sequence ID" value="RGV59170.1"/>
    <property type="molecule type" value="Genomic_DNA"/>
</dbReference>
<gene>
    <name evidence="1" type="ORF">DWW09_01280</name>
</gene>
<accession>A0A412YP60</accession>
<proteinExistence type="predicted"/>
<dbReference type="RefSeq" id="WP_118045550.1">
    <property type="nucleotide sequence ID" value="NZ_JADMUG010000003.1"/>
</dbReference>
<protein>
    <submittedName>
        <fullName evidence="1">Uncharacterized protein</fullName>
    </submittedName>
</protein>
<dbReference type="AlphaFoldDB" id="A0A412YP60"/>